<feature type="transmembrane region" description="Helical" evidence="7">
    <location>
        <begin position="319"/>
        <end position="338"/>
    </location>
</feature>
<dbReference type="PANTHER" id="PTHR11206">
    <property type="entry name" value="MULTIDRUG RESISTANCE PROTEIN"/>
    <property type="match status" value="1"/>
</dbReference>
<gene>
    <name evidence="8" type="primary">ABSGL_07818.1 scaffold 9181</name>
</gene>
<dbReference type="InterPro" id="IPR045069">
    <property type="entry name" value="MATE_euk"/>
</dbReference>
<dbReference type="GO" id="GO:0042910">
    <property type="term" value="F:xenobiotic transmembrane transporter activity"/>
    <property type="evidence" value="ECO:0007669"/>
    <property type="project" value="InterPro"/>
</dbReference>
<feature type="transmembrane region" description="Helical" evidence="7">
    <location>
        <begin position="140"/>
        <end position="158"/>
    </location>
</feature>
<dbReference type="InParanoid" id="A0A168PAP3"/>
<comment type="similarity">
    <text evidence="2">Belongs to the multi antimicrobial extrusion (MATE) (TC 2.A.66.1) family.</text>
</comment>
<keyword evidence="3 7" id="KW-0812">Transmembrane</keyword>
<feature type="transmembrane region" description="Helical" evidence="7">
    <location>
        <begin position="461"/>
        <end position="484"/>
    </location>
</feature>
<keyword evidence="5 7" id="KW-0472">Membrane</keyword>
<keyword evidence="4 7" id="KW-1133">Transmembrane helix</keyword>
<dbReference type="GO" id="GO:0015297">
    <property type="term" value="F:antiporter activity"/>
    <property type="evidence" value="ECO:0007669"/>
    <property type="project" value="InterPro"/>
</dbReference>
<feature type="compositionally biased region" description="Low complexity" evidence="6">
    <location>
        <begin position="1"/>
        <end position="10"/>
    </location>
</feature>
<evidence type="ECO:0000313" key="9">
    <source>
        <dbReference type="Proteomes" id="UP000078561"/>
    </source>
</evidence>
<dbReference type="CDD" id="cd13132">
    <property type="entry name" value="MATE_eukaryotic"/>
    <property type="match status" value="1"/>
</dbReference>
<dbReference type="FunCoup" id="A0A168PAP3">
    <property type="interactions" value="45"/>
</dbReference>
<feature type="transmembrane region" description="Helical" evidence="7">
    <location>
        <begin position="397"/>
        <end position="417"/>
    </location>
</feature>
<evidence type="ECO:0000256" key="5">
    <source>
        <dbReference type="ARBA" id="ARBA00023136"/>
    </source>
</evidence>
<name>A0A168PAP3_ABSGL</name>
<evidence type="ECO:0000256" key="4">
    <source>
        <dbReference type="ARBA" id="ARBA00022989"/>
    </source>
</evidence>
<organism evidence="8">
    <name type="scientific">Absidia glauca</name>
    <name type="common">Pin mould</name>
    <dbReference type="NCBI Taxonomy" id="4829"/>
    <lineage>
        <taxon>Eukaryota</taxon>
        <taxon>Fungi</taxon>
        <taxon>Fungi incertae sedis</taxon>
        <taxon>Mucoromycota</taxon>
        <taxon>Mucoromycotina</taxon>
        <taxon>Mucoromycetes</taxon>
        <taxon>Mucorales</taxon>
        <taxon>Cunninghamellaceae</taxon>
        <taxon>Absidia</taxon>
    </lineage>
</organism>
<feature type="transmembrane region" description="Helical" evidence="7">
    <location>
        <begin position="235"/>
        <end position="260"/>
    </location>
</feature>
<evidence type="ECO:0000256" key="7">
    <source>
        <dbReference type="SAM" id="Phobius"/>
    </source>
</evidence>
<dbReference type="OrthoDB" id="2126698at2759"/>
<reference evidence="8" key="1">
    <citation type="submission" date="2016-04" db="EMBL/GenBank/DDBJ databases">
        <authorList>
            <person name="Evans L.H."/>
            <person name="Alamgir A."/>
            <person name="Owens N."/>
            <person name="Weber N.D."/>
            <person name="Virtaneva K."/>
            <person name="Barbian K."/>
            <person name="Babar A."/>
            <person name="Rosenke K."/>
        </authorList>
    </citation>
    <scope>NUCLEOTIDE SEQUENCE [LARGE SCALE GENOMIC DNA]</scope>
    <source>
        <strain evidence="8">CBS 101.48</strain>
    </source>
</reference>
<evidence type="ECO:0000313" key="8">
    <source>
        <dbReference type="EMBL" id="SAM02055.1"/>
    </source>
</evidence>
<dbReference type="Pfam" id="PF01554">
    <property type="entry name" value="MatE"/>
    <property type="match status" value="3"/>
</dbReference>
<feature type="transmembrane region" description="Helical" evidence="7">
    <location>
        <begin position="358"/>
        <end position="377"/>
    </location>
</feature>
<feature type="transmembrane region" description="Helical" evidence="7">
    <location>
        <begin position="281"/>
        <end position="299"/>
    </location>
</feature>
<dbReference type="InterPro" id="IPR002528">
    <property type="entry name" value="MATE_fam"/>
</dbReference>
<dbReference type="EMBL" id="LT553674">
    <property type="protein sequence ID" value="SAM02055.1"/>
    <property type="molecule type" value="Genomic_DNA"/>
</dbReference>
<dbReference type="GO" id="GO:0016020">
    <property type="term" value="C:membrane"/>
    <property type="evidence" value="ECO:0007669"/>
    <property type="project" value="UniProtKB-SubCell"/>
</dbReference>
<evidence type="ECO:0000256" key="1">
    <source>
        <dbReference type="ARBA" id="ARBA00004141"/>
    </source>
</evidence>
<protein>
    <recommendedName>
        <fullName evidence="10">MATE efflux family protein</fullName>
    </recommendedName>
</protein>
<keyword evidence="9" id="KW-1185">Reference proteome</keyword>
<dbReference type="OMA" id="RIEGAFY"/>
<feature type="transmembrane region" description="Helical" evidence="7">
    <location>
        <begin position="429"/>
        <end position="449"/>
    </location>
</feature>
<evidence type="ECO:0008006" key="10">
    <source>
        <dbReference type="Google" id="ProtNLM"/>
    </source>
</evidence>
<dbReference type="Proteomes" id="UP000078561">
    <property type="component" value="Unassembled WGS sequence"/>
</dbReference>
<comment type="subcellular location">
    <subcellularLocation>
        <location evidence="1">Membrane</location>
        <topology evidence="1">Multi-pass membrane protein</topology>
    </subcellularLocation>
</comment>
<proteinExistence type="inferred from homology"/>
<dbReference type="STRING" id="4829.A0A168PAP3"/>
<feature type="region of interest" description="Disordered" evidence="6">
    <location>
        <begin position="1"/>
        <end position="27"/>
    </location>
</feature>
<evidence type="ECO:0000256" key="3">
    <source>
        <dbReference type="ARBA" id="ARBA00022692"/>
    </source>
</evidence>
<feature type="transmembrane region" description="Helical" evidence="7">
    <location>
        <begin position="178"/>
        <end position="195"/>
    </location>
</feature>
<dbReference type="NCBIfam" id="TIGR00797">
    <property type="entry name" value="matE"/>
    <property type="match status" value="1"/>
</dbReference>
<dbReference type="GO" id="GO:1990961">
    <property type="term" value="P:xenobiotic detoxification by transmembrane export across the plasma membrane"/>
    <property type="evidence" value="ECO:0007669"/>
    <property type="project" value="InterPro"/>
</dbReference>
<sequence>MTSKATTSTTPSPPDSANEHTPLVHPSGNLNNDISSWEIEFKWLLKNCIPIIGTYMLQNSFQLASVFTLGRLGTTELAAAALGSMFAAVSAWSIAHGMNTGKDIRNGAAIKHWRSLDTLCSQAWTGASDKTLVGVHLQRALVVQSIMLVPIGAVWWHGEYILLALNQEPDLAAYAGLFLRYLMIGAPAYIAFEAVKKYLQAQGIMQASTYALIVASPINLALNYTLVYVEPFNLGFIGAPLATSFSYWLMLVLLLLYIQFVDGRQAWGGWTKSCLSDWGPFIRLGLPGVILVAVEWWTFELSALAASYLSTVDLAAQSILLTSTGATFMIPFGIAVAASNRVGNALGQGCATKAKRAAAMALMFSVFFGIINCLFFITTRSWYGHLFTPEKEVVKRVSVVLPICAVFQIVDGLSGVSSGIIRGLGKQKMGAYLSIFAFYAVAVPIGYFLTFKLNWALEGLWTGFAIAVFLSAALQITYFCILDWQVEAKKVHYRIQVAERKLRHYGADDSSFDSTDPLLNA</sequence>
<dbReference type="AlphaFoldDB" id="A0A168PAP3"/>
<evidence type="ECO:0000256" key="6">
    <source>
        <dbReference type="SAM" id="MobiDB-lite"/>
    </source>
</evidence>
<accession>A0A168PAP3</accession>
<feature type="transmembrane region" description="Helical" evidence="7">
    <location>
        <begin position="207"/>
        <end position="229"/>
    </location>
</feature>
<evidence type="ECO:0000256" key="2">
    <source>
        <dbReference type="ARBA" id="ARBA00010199"/>
    </source>
</evidence>